<reference evidence="1 2" key="2">
    <citation type="journal article" date="2010" name="Stand. Genomic Sci.">
        <title>Complete genome sequence of Sebaldella termitidis type strain (NCTC 11300).</title>
        <authorList>
            <person name="Harmon-Smith M."/>
            <person name="Celia L."/>
            <person name="Chertkov O."/>
            <person name="Lapidus A."/>
            <person name="Copeland A."/>
            <person name="Glavina Del Rio T."/>
            <person name="Nolan M."/>
            <person name="Lucas S."/>
            <person name="Tice H."/>
            <person name="Cheng J.F."/>
            <person name="Han C."/>
            <person name="Detter J.C."/>
            <person name="Bruce D."/>
            <person name="Goodwin L."/>
            <person name="Pitluck S."/>
            <person name="Pati A."/>
            <person name="Liolios K."/>
            <person name="Ivanova N."/>
            <person name="Mavromatis K."/>
            <person name="Mikhailova N."/>
            <person name="Chen A."/>
            <person name="Palaniappan K."/>
            <person name="Land M."/>
            <person name="Hauser L."/>
            <person name="Chang Y.J."/>
            <person name="Jeffries C.D."/>
            <person name="Brettin T."/>
            <person name="Goker M."/>
            <person name="Beck B."/>
            <person name="Bristow J."/>
            <person name="Eisen J.A."/>
            <person name="Markowitz V."/>
            <person name="Hugenholtz P."/>
            <person name="Kyrpides N.C."/>
            <person name="Klenk H.P."/>
            <person name="Chen F."/>
        </authorList>
    </citation>
    <scope>NUCLEOTIDE SEQUENCE [LARGE SCALE GENOMIC DNA]</scope>
    <source>
        <strain evidence="2">ATCC 33386 / NCTC 11300</strain>
    </source>
</reference>
<sequence>MSEYLSDKPKKLIIKDKNGNIKNYQEFEHNNNGDPIYYKKVENERTTVELTYEYEYDEIGRKKVTKIADLITDNITIMEYEY</sequence>
<evidence type="ECO:0000313" key="2">
    <source>
        <dbReference type="Proteomes" id="UP000000845"/>
    </source>
</evidence>
<dbReference type="RefSeq" id="WP_012862783.1">
    <property type="nucleotide sequence ID" value="NC_013517.1"/>
</dbReference>
<protein>
    <recommendedName>
        <fullName evidence="3">YD repeat protein</fullName>
    </recommendedName>
</protein>
<keyword evidence="2" id="KW-1185">Reference proteome</keyword>
<organism evidence="1 2">
    <name type="scientific">Sebaldella termitidis (strain ATCC 33386 / NCTC 11300)</name>
    <dbReference type="NCBI Taxonomy" id="526218"/>
    <lineage>
        <taxon>Bacteria</taxon>
        <taxon>Fusobacteriati</taxon>
        <taxon>Fusobacteriota</taxon>
        <taxon>Fusobacteriia</taxon>
        <taxon>Fusobacteriales</taxon>
        <taxon>Leptotrichiaceae</taxon>
        <taxon>Sebaldella</taxon>
    </lineage>
</organism>
<dbReference type="EMBL" id="CP001739">
    <property type="protein sequence ID" value="ACZ10201.1"/>
    <property type="molecule type" value="Genomic_DNA"/>
</dbReference>
<dbReference type="AlphaFoldDB" id="D1AQE1"/>
<dbReference type="HOGENOM" id="CLU_2556340_0_0_0"/>
<name>D1AQE1_SEBTE</name>
<evidence type="ECO:0008006" key="3">
    <source>
        <dbReference type="Google" id="ProtNLM"/>
    </source>
</evidence>
<dbReference type="Proteomes" id="UP000000845">
    <property type="component" value="Chromosome"/>
</dbReference>
<accession>D1AQE1</accession>
<gene>
    <name evidence="1" type="ordered locus">Sterm_3362</name>
</gene>
<reference evidence="2" key="1">
    <citation type="submission" date="2009-09" db="EMBL/GenBank/DDBJ databases">
        <title>The complete chromosome of Sebaldella termitidis ATCC 33386.</title>
        <authorList>
            <consortium name="US DOE Joint Genome Institute (JGI-PGF)"/>
            <person name="Lucas S."/>
            <person name="Copeland A."/>
            <person name="Lapidus A."/>
            <person name="Glavina del Rio T."/>
            <person name="Dalin E."/>
            <person name="Tice H."/>
            <person name="Bruce D."/>
            <person name="Goodwin L."/>
            <person name="Pitluck S."/>
            <person name="Kyrpides N."/>
            <person name="Mavromatis K."/>
            <person name="Ivanova N."/>
            <person name="Mikhailova N."/>
            <person name="Sims D."/>
            <person name="Meincke L."/>
            <person name="Brettin T."/>
            <person name="Detter J.C."/>
            <person name="Han C."/>
            <person name="Larimer F."/>
            <person name="Land M."/>
            <person name="Hauser L."/>
            <person name="Markowitz V."/>
            <person name="Cheng J.F."/>
            <person name="Hugenholtz P."/>
            <person name="Woyke T."/>
            <person name="Wu D."/>
            <person name="Eisen J.A."/>
        </authorList>
    </citation>
    <scope>NUCLEOTIDE SEQUENCE [LARGE SCALE GENOMIC DNA]</scope>
    <source>
        <strain evidence="2">ATCC 33386 / NCTC 11300</strain>
    </source>
</reference>
<evidence type="ECO:0000313" key="1">
    <source>
        <dbReference type="EMBL" id="ACZ10201.1"/>
    </source>
</evidence>
<proteinExistence type="predicted"/>
<dbReference type="KEGG" id="str:Sterm_3362"/>